<dbReference type="Pfam" id="PF10230">
    <property type="entry name" value="LIDHydrolase"/>
    <property type="match status" value="1"/>
</dbReference>
<dbReference type="PANTHER" id="PTHR13390:SF0">
    <property type="entry name" value="LIPID DROPLET-ASSOCIATED HYDROLASE"/>
    <property type="match status" value="1"/>
</dbReference>
<reference evidence="3" key="1">
    <citation type="submission" date="2019-03" db="EMBL/GenBank/DDBJ databases">
        <title>Genome sequencing and reference-guided assembly of Black Bengal Goat (Capra hircus).</title>
        <authorList>
            <person name="Siddiki A.Z."/>
            <person name="Baten A."/>
            <person name="Billah M."/>
            <person name="Alam M.A.U."/>
            <person name="Shawrob K.S.M."/>
            <person name="Saha S."/>
            <person name="Chowdhury M."/>
            <person name="Rahman A.H."/>
            <person name="Stear M."/>
            <person name="Miah G."/>
            <person name="Das G.B."/>
            <person name="Hossain M.M."/>
            <person name="Kumkum M."/>
            <person name="Islam M.S."/>
            <person name="Mollah A.M."/>
            <person name="Ahsan A."/>
            <person name="Tusar F."/>
            <person name="Khan M.K.I."/>
        </authorList>
    </citation>
    <scope>NUCLEOTIDE SEQUENCE [LARGE SCALE GENOMIC DNA]</scope>
</reference>
<dbReference type="PANTHER" id="PTHR13390">
    <property type="entry name" value="LIPASE"/>
    <property type="match status" value="1"/>
</dbReference>
<reference evidence="3" key="2">
    <citation type="submission" date="2025-08" db="UniProtKB">
        <authorList>
            <consortium name="Ensembl"/>
        </authorList>
    </citation>
    <scope>IDENTIFICATION</scope>
</reference>
<evidence type="ECO:0008006" key="4">
    <source>
        <dbReference type="Google" id="ProtNLM"/>
    </source>
</evidence>
<name>A0A8C2XSY8_CAPHI</name>
<feature type="transmembrane region" description="Helical" evidence="2">
    <location>
        <begin position="100"/>
        <end position="118"/>
    </location>
</feature>
<dbReference type="InterPro" id="IPR019363">
    <property type="entry name" value="LDAH"/>
</dbReference>
<dbReference type="Ensembl" id="ENSCHIT00010032339.1">
    <property type="protein sequence ID" value="ENSCHIP00010022869.1"/>
    <property type="gene ID" value="ENSCHIG00010017049.1"/>
</dbReference>
<evidence type="ECO:0000313" key="3">
    <source>
        <dbReference type="Ensembl" id="ENSCHIP00010022869.1"/>
    </source>
</evidence>
<keyword evidence="2" id="KW-0472">Membrane</keyword>
<feature type="transmembrane region" description="Helical" evidence="2">
    <location>
        <begin position="146"/>
        <end position="164"/>
    </location>
</feature>
<keyword evidence="1" id="KW-0378">Hydrolase</keyword>
<organism evidence="3">
    <name type="scientific">Capra hircus</name>
    <name type="common">Goat</name>
    <dbReference type="NCBI Taxonomy" id="9925"/>
    <lineage>
        <taxon>Eukaryota</taxon>
        <taxon>Metazoa</taxon>
        <taxon>Chordata</taxon>
        <taxon>Craniata</taxon>
        <taxon>Vertebrata</taxon>
        <taxon>Euteleostomi</taxon>
        <taxon>Mammalia</taxon>
        <taxon>Eutheria</taxon>
        <taxon>Laurasiatheria</taxon>
        <taxon>Artiodactyla</taxon>
        <taxon>Ruminantia</taxon>
        <taxon>Pecora</taxon>
        <taxon>Bovidae</taxon>
        <taxon>Caprinae</taxon>
        <taxon>Capra</taxon>
    </lineage>
</organism>
<dbReference type="GO" id="GO:0016298">
    <property type="term" value="F:lipase activity"/>
    <property type="evidence" value="ECO:0007669"/>
    <property type="project" value="InterPro"/>
</dbReference>
<keyword evidence="2" id="KW-1133">Transmembrane helix</keyword>
<dbReference type="GO" id="GO:0019915">
    <property type="term" value="P:lipid storage"/>
    <property type="evidence" value="ECO:0007669"/>
    <property type="project" value="InterPro"/>
</dbReference>
<proteinExistence type="predicted"/>
<dbReference type="GO" id="GO:0005811">
    <property type="term" value="C:lipid droplet"/>
    <property type="evidence" value="ECO:0007669"/>
    <property type="project" value="InterPro"/>
</dbReference>
<protein>
    <recommendedName>
        <fullName evidence="4">Lipid droplet-associated serine hydrolase</fullName>
    </recommendedName>
</protein>
<dbReference type="AlphaFoldDB" id="A0A8C2XSY8"/>
<accession>A0A8C2XSY8</accession>
<keyword evidence="2" id="KW-0812">Transmembrane</keyword>
<evidence type="ECO:0000256" key="1">
    <source>
        <dbReference type="ARBA" id="ARBA00022801"/>
    </source>
</evidence>
<evidence type="ECO:0000256" key="2">
    <source>
        <dbReference type="SAM" id="Phobius"/>
    </source>
</evidence>
<sequence length="170" mass="19146">MDSEIKEEIPVHEEFILCCGVETQVLKCGPWTDLINNQSGTRPKLLIFIIPGNPGFSPLYVPFAKALYSTTKRRFPVWIISHAGHALAPRGKKVLKSSEGMSLLTFAFFYGEWVFIFLESLLGLRVTPVETSACGITPMMPHSSNFRIWGVILIILQVIFLKFGQIKQFV</sequence>